<dbReference type="AlphaFoldDB" id="A0A2N5SZQ2"/>
<organism evidence="2 3">
    <name type="scientific">Puccinia coronata f. sp. avenae</name>
    <dbReference type="NCBI Taxonomy" id="200324"/>
    <lineage>
        <taxon>Eukaryota</taxon>
        <taxon>Fungi</taxon>
        <taxon>Dikarya</taxon>
        <taxon>Basidiomycota</taxon>
        <taxon>Pucciniomycotina</taxon>
        <taxon>Pucciniomycetes</taxon>
        <taxon>Pucciniales</taxon>
        <taxon>Pucciniaceae</taxon>
        <taxon>Puccinia</taxon>
    </lineage>
</organism>
<dbReference type="OrthoDB" id="196547at2759"/>
<protein>
    <submittedName>
        <fullName evidence="2">Uncharacterized protein</fullName>
    </submittedName>
</protein>
<feature type="compositionally biased region" description="Pro residues" evidence="1">
    <location>
        <begin position="286"/>
        <end position="296"/>
    </location>
</feature>
<proteinExistence type="predicted"/>
<evidence type="ECO:0000313" key="3">
    <source>
        <dbReference type="Proteomes" id="UP000235388"/>
    </source>
</evidence>
<gene>
    <name evidence="2" type="ORF">PCANC_12571</name>
</gene>
<evidence type="ECO:0000313" key="2">
    <source>
        <dbReference type="EMBL" id="PLW18716.1"/>
    </source>
</evidence>
<dbReference type="EMBL" id="PGCJ01000826">
    <property type="protein sequence ID" value="PLW18716.1"/>
    <property type="molecule type" value="Genomic_DNA"/>
</dbReference>
<comment type="caution">
    <text evidence="2">The sequence shown here is derived from an EMBL/GenBank/DDBJ whole genome shotgun (WGS) entry which is preliminary data.</text>
</comment>
<dbReference type="STRING" id="200324.A0A2N5SZQ2"/>
<feature type="region of interest" description="Disordered" evidence="1">
    <location>
        <begin position="89"/>
        <end position="112"/>
    </location>
</feature>
<evidence type="ECO:0000256" key="1">
    <source>
        <dbReference type="SAM" id="MobiDB-lite"/>
    </source>
</evidence>
<accession>A0A2N5SZQ2</accession>
<name>A0A2N5SZQ2_9BASI</name>
<sequence>MAVSVPTHGCNFESLRELREALRGVPGSSQEGGLVLRKLALLDRRPRGVQTPVSAVGIGPTQAPRRKLPVSVPTAMKLHQEKLHLCRRDQLGGEGVNQTKSTSTSPKLNPTDQVPKLVRTENFINISLAQQLDEYRENEGTTLASGYGADASALAASKLLIVISLSRAGGTSPTGKGGPATTDRHTSWFQHSRNFKNVAPNIAPALLILRPLLSIVPNPPPPRSHPPTSNHILNQAPPPPPAVMTTTTTAASSSSALNFKNNVSSTITSKISGMKLIHSNHSTSTTPPPAPPSSSP</sequence>
<feature type="region of interest" description="Disordered" evidence="1">
    <location>
        <begin position="219"/>
        <end position="246"/>
    </location>
</feature>
<feature type="compositionally biased region" description="Polar residues" evidence="1">
    <location>
        <begin position="96"/>
        <end position="112"/>
    </location>
</feature>
<feature type="region of interest" description="Disordered" evidence="1">
    <location>
        <begin position="275"/>
        <end position="296"/>
    </location>
</feature>
<dbReference type="Proteomes" id="UP000235388">
    <property type="component" value="Unassembled WGS sequence"/>
</dbReference>
<keyword evidence="3" id="KW-1185">Reference proteome</keyword>
<reference evidence="2 3" key="1">
    <citation type="submission" date="2017-11" db="EMBL/GenBank/DDBJ databases">
        <title>De novo assembly and phasing of dikaryotic genomes from two isolates of Puccinia coronata f. sp. avenae, the causal agent of oat crown rust.</title>
        <authorList>
            <person name="Miller M.E."/>
            <person name="Zhang Y."/>
            <person name="Omidvar V."/>
            <person name="Sperschneider J."/>
            <person name="Schwessinger B."/>
            <person name="Raley C."/>
            <person name="Palmer J.M."/>
            <person name="Garnica D."/>
            <person name="Upadhyaya N."/>
            <person name="Rathjen J."/>
            <person name="Taylor J.M."/>
            <person name="Park R.F."/>
            <person name="Dodds P.N."/>
            <person name="Hirsch C.D."/>
            <person name="Kianian S.F."/>
            <person name="Figueroa M."/>
        </authorList>
    </citation>
    <scope>NUCLEOTIDE SEQUENCE [LARGE SCALE GENOMIC DNA]</scope>
    <source>
        <strain evidence="2">12NC29</strain>
    </source>
</reference>